<reference evidence="4 5" key="1">
    <citation type="journal article" date="2016" name="Nat. Commun.">
        <title>Thousands of microbial genomes shed light on interconnected biogeochemical processes in an aquifer system.</title>
        <authorList>
            <person name="Anantharaman K."/>
            <person name="Brown C.T."/>
            <person name="Hug L.A."/>
            <person name="Sharon I."/>
            <person name="Castelle C.J."/>
            <person name="Probst A.J."/>
            <person name="Thomas B.C."/>
            <person name="Singh A."/>
            <person name="Wilkins M.J."/>
            <person name="Karaoz U."/>
            <person name="Brodie E.L."/>
            <person name="Williams K.H."/>
            <person name="Hubbard S.S."/>
            <person name="Banfield J.F."/>
        </authorList>
    </citation>
    <scope>NUCLEOTIDE SEQUENCE [LARGE SCALE GENOMIC DNA]</scope>
</reference>
<dbReference type="InterPro" id="IPR025526">
    <property type="entry name" value="DsrC-like_dom_sf"/>
</dbReference>
<evidence type="ECO:0000256" key="1">
    <source>
        <dbReference type="ARBA" id="ARBA00004496"/>
    </source>
</evidence>
<proteinExistence type="inferred from homology"/>
<dbReference type="STRING" id="1817756.A2140_05490"/>
<keyword evidence="3" id="KW-0963">Cytoplasm</keyword>
<dbReference type="Gene3D" id="3.30.1420.10">
    <property type="match status" value="1"/>
</dbReference>
<dbReference type="SUPFAM" id="SSF69721">
    <property type="entry name" value="DsrC, the gamma subunit of dissimilatory sulfite reductase"/>
    <property type="match status" value="1"/>
</dbReference>
<comment type="similarity">
    <text evidence="2">Belongs to the DsrC/TusE family.</text>
</comment>
<dbReference type="GO" id="GO:0097163">
    <property type="term" value="F:sulfur carrier activity"/>
    <property type="evidence" value="ECO:0007669"/>
    <property type="project" value="TreeGrafter"/>
</dbReference>
<gene>
    <name evidence="4" type="ORF">A2140_05490</name>
</gene>
<comment type="caution">
    <text evidence="4">The sequence shown here is derived from an EMBL/GenBank/DDBJ whole genome shotgun (WGS) entry which is preliminary data.</text>
</comment>
<dbReference type="NCBIfam" id="TIGR03342">
    <property type="entry name" value="dsrC_tusE_dsvC"/>
    <property type="match status" value="1"/>
</dbReference>
<dbReference type="InterPro" id="IPR043163">
    <property type="entry name" value="DsrC-like_N"/>
</dbReference>
<organism evidence="4 5">
    <name type="scientific">Candidatus Muproteobacteria bacterium RBG_16_62_13</name>
    <dbReference type="NCBI Taxonomy" id="1817756"/>
    <lineage>
        <taxon>Bacteria</taxon>
        <taxon>Pseudomonadati</taxon>
        <taxon>Pseudomonadota</taxon>
        <taxon>Candidatus Muproteobacteria</taxon>
    </lineage>
</organism>
<evidence type="ECO:0000256" key="2">
    <source>
        <dbReference type="ARBA" id="ARBA00005718"/>
    </source>
</evidence>
<dbReference type="GO" id="GO:0002143">
    <property type="term" value="P:tRNA wobble position uridine thiolation"/>
    <property type="evidence" value="ECO:0007669"/>
    <property type="project" value="TreeGrafter"/>
</dbReference>
<dbReference type="AlphaFoldDB" id="A0A1F6T4H5"/>
<dbReference type="Gene3D" id="1.10.10.370">
    <property type="entry name" value="DsrC-like protein, C-terminal domain"/>
    <property type="match status" value="1"/>
</dbReference>
<comment type="subcellular location">
    <subcellularLocation>
        <location evidence="1">Cytoplasm</location>
    </subcellularLocation>
</comment>
<dbReference type="InterPro" id="IPR007453">
    <property type="entry name" value="DsrC/TusE"/>
</dbReference>
<sequence>MDLEVSNCTVRTDEQGYLSDLDDWSEAFAEKTAERDGVRLYDDHWGLILYFRDYYQATSMVPTMHSLVRTLGQQHGAHFQDEKTYEKFLYRLFPSDPVRELCKLAGLPKPPPDT</sequence>
<evidence type="ECO:0000256" key="3">
    <source>
        <dbReference type="ARBA" id="ARBA00022490"/>
    </source>
</evidence>
<dbReference type="EMBL" id="MFSQ01000070">
    <property type="protein sequence ID" value="OGI40047.1"/>
    <property type="molecule type" value="Genomic_DNA"/>
</dbReference>
<dbReference type="InterPro" id="IPR042072">
    <property type="entry name" value="DsrC-like_C"/>
</dbReference>
<evidence type="ECO:0000313" key="4">
    <source>
        <dbReference type="EMBL" id="OGI40047.1"/>
    </source>
</evidence>
<accession>A0A1F6T4H5</accession>
<name>A0A1F6T4H5_9PROT</name>
<protein>
    <recommendedName>
        <fullName evidence="6">Sulfurtransferase</fullName>
    </recommendedName>
</protein>
<evidence type="ECO:0008006" key="6">
    <source>
        <dbReference type="Google" id="ProtNLM"/>
    </source>
</evidence>
<dbReference type="PANTHER" id="PTHR37010:SF1">
    <property type="entry name" value="SULFURTRANSFERASE TUSE"/>
    <property type="match status" value="1"/>
</dbReference>
<dbReference type="Proteomes" id="UP000178379">
    <property type="component" value="Unassembled WGS sequence"/>
</dbReference>
<evidence type="ECO:0000313" key="5">
    <source>
        <dbReference type="Proteomes" id="UP000178379"/>
    </source>
</evidence>
<dbReference type="GO" id="GO:0005737">
    <property type="term" value="C:cytoplasm"/>
    <property type="evidence" value="ECO:0007669"/>
    <property type="project" value="UniProtKB-SubCell"/>
</dbReference>
<dbReference type="PIRSF" id="PIRSF006223">
    <property type="entry name" value="DsrC_TusE"/>
    <property type="match status" value="1"/>
</dbReference>
<dbReference type="PANTHER" id="PTHR37010">
    <property type="entry name" value="SULFURTRANSFERASE TUSE"/>
    <property type="match status" value="1"/>
</dbReference>
<dbReference type="Pfam" id="PF04358">
    <property type="entry name" value="DsrC"/>
    <property type="match status" value="1"/>
</dbReference>